<dbReference type="Proteomes" id="UP000615446">
    <property type="component" value="Unassembled WGS sequence"/>
</dbReference>
<dbReference type="EMBL" id="BLAL01000013">
    <property type="protein sequence ID" value="GES74940.1"/>
    <property type="molecule type" value="Genomic_DNA"/>
</dbReference>
<accession>A0A8H3KVX8</accession>
<name>A0A8H3KVX8_9GLOM</name>
<organism evidence="1 2">
    <name type="scientific">Rhizophagus clarus</name>
    <dbReference type="NCBI Taxonomy" id="94130"/>
    <lineage>
        <taxon>Eukaryota</taxon>
        <taxon>Fungi</taxon>
        <taxon>Fungi incertae sedis</taxon>
        <taxon>Mucoromycota</taxon>
        <taxon>Glomeromycotina</taxon>
        <taxon>Glomeromycetes</taxon>
        <taxon>Glomerales</taxon>
        <taxon>Glomeraceae</taxon>
        <taxon>Rhizophagus</taxon>
    </lineage>
</organism>
<reference evidence="1" key="1">
    <citation type="submission" date="2019-10" db="EMBL/GenBank/DDBJ databases">
        <title>Conservation and host-specific expression of non-tandemly repeated heterogenous ribosome RNA gene in arbuscular mycorrhizal fungi.</title>
        <authorList>
            <person name="Maeda T."/>
            <person name="Kobayashi Y."/>
            <person name="Nakagawa T."/>
            <person name="Ezawa T."/>
            <person name="Yamaguchi K."/>
            <person name="Bino T."/>
            <person name="Nishimoto Y."/>
            <person name="Shigenobu S."/>
            <person name="Kawaguchi M."/>
        </authorList>
    </citation>
    <scope>NUCLEOTIDE SEQUENCE</scope>
    <source>
        <strain evidence="1">HR1</strain>
    </source>
</reference>
<comment type="caution">
    <text evidence="1">The sequence shown here is derived from an EMBL/GenBank/DDBJ whole genome shotgun (WGS) entry which is preliminary data.</text>
</comment>
<dbReference type="AlphaFoldDB" id="A0A8H3KVX8"/>
<evidence type="ECO:0000313" key="1">
    <source>
        <dbReference type="EMBL" id="GES74940.1"/>
    </source>
</evidence>
<proteinExistence type="predicted"/>
<gene>
    <name evidence="1" type="ORF">RCL2_000239800</name>
</gene>
<sequence>MHNWRAVTDKCSRTRFIVTFWTRFSALQIVNTFMFLNHQRVCSGDELRKNQNLLGKQRVCGRNDVRLLDSFRWPVLISNIGIQTNASFLKMEAFAICLFFLFCKIPARFGYLQNPEDNFDTRSLIST</sequence>
<evidence type="ECO:0000313" key="2">
    <source>
        <dbReference type="Proteomes" id="UP000615446"/>
    </source>
</evidence>
<protein>
    <submittedName>
        <fullName evidence="1">Uncharacterized protein</fullName>
    </submittedName>
</protein>